<feature type="compositionally biased region" description="Gly residues" evidence="1">
    <location>
        <begin position="330"/>
        <end position="339"/>
    </location>
</feature>
<feature type="region of interest" description="Disordered" evidence="1">
    <location>
        <begin position="312"/>
        <end position="339"/>
    </location>
</feature>
<evidence type="ECO:0000313" key="3">
    <source>
        <dbReference type="EMBL" id="EDW00521.1"/>
    </source>
</evidence>
<organism evidence="4">
    <name type="scientific">Drosophila grimshawi</name>
    <name type="common">Hawaiian fruit fly</name>
    <name type="synonym">Idiomyia grimshawi</name>
    <dbReference type="NCBI Taxonomy" id="7222"/>
    <lineage>
        <taxon>Eukaryota</taxon>
        <taxon>Metazoa</taxon>
        <taxon>Ecdysozoa</taxon>
        <taxon>Arthropoda</taxon>
        <taxon>Hexapoda</taxon>
        <taxon>Insecta</taxon>
        <taxon>Pterygota</taxon>
        <taxon>Neoptera</taxon>
        <taxon>Endopterygota</taxon>
        <taxon>Diptera</taxon>
        <taxon>Brachycera</taxon>
        <taxon>Muscomorpha</taxon>
        <taxon>Ephydroidea</taxon>
        <taxon>Drosophilidae</taxon>
        <taxon>Drosophila</taxon>
        <taxon>Hawaiian Drosophila</taxon>
    </lineage>
</organism>
<proteinExistence type="predicted"/>
<feature type="chain" id="PRO_5002812484" evidence="2">
    <location>
        <begin position="29"/>
        <end position="548"/>
    </location>
</feature>
<sequence length="548" mass="58573">MISNTGRPQALLLLGLLICAYSCGSTCARPSGVKLQSQYLRAIGAYRRLERSLPRQELRALTGLGLLNGARQAEEQMEQHLVQAIKELLQQSADIQQHDASILPKIDAIEQQMTRDQRSLSILSSAMEVLSNDKNEQQFRKVLKDLLRQQQQKQLQQQQQSLDLQQSEEQPESVTERLGQLRLSIMQQVPQMKSQLDAKIERALDHLIKYATVDGPLAKASHKMLHKRSANELEQDQQPQPEPEPAEKQDPEEMRVIKSILSEDDFRENLVIEQYEKNAGTKRQTQANDELDELDNASQNVTVETTTITKARQDDEDKSTEIGGDNFGDEGNGGNGGNDGNGGGLVGIIGSLSGGEGGSDVGALIGALTGLISTLFGPGGLDIEALISTGTSLISGLLSGNKNFGVVLGQYVGTAFDGLSGGGGAINNGLFVGNFVGTVLAALSADPEEEGLPQPLTFTKNFLSGFLESKFRPVEASEERHGSAGKKKKESAGGGFDSGGFVKQIASHLVSSALGLLLNASLGASGGASHASTGLFSSSSHHMKPAVH</sequence>
<accession>B4JIS4</accession>
<dbReference type="PhylomeDB" id="B4JIS4"/>
<dbReference type="OrthoDB" id="7488383at2759"/>
<keyword evidence="2" id="KW-0732">Signal</keyword>
<evidence type="ECO:0000256" key="2">
    <source>
        <dbReference type="SAM" id="SignalP"/>
    </source>
</evidence>
<name>B4JIS4_DROGR</name>
<reference evidence="3 4" key="1">
    <citation type="journal article" date="2007" name="Nature">
        <title>Evolution of genes and genomes on the Drosophila phylogeny.</title>
        <authorList>
            <consortium name="Drosophila 12 Genomes Consortium"/>
            <person name="Clark A.G."/>
            <person name="Eisen M.B."/>
            <person name="Smith D.R."/>
            <person name="Bergman C.M."/>
            <person name="Oliver B."/>
            <person name="Markow T.A."/>
            <person name="Kaufman T.C."/>
            <person name="Kellis M."/>
            <person name="Gelbart W."/>
            <person name="Iyer V.N."/>
            <person name="Pollard D.A."/>
            <person name="Sackton T.B."/>
            <person name="Larracuente A.M."/>
            <person name="Singh N.D."/>
            <person name="Abad J.P."/>
            <person name="Abt D.N."/>
            <person name="Adryan B."/>
            <person name="Aguade M."/>
            <person name="Akashi H."/>
            <person name="Anderson W.W."/>
            <person name="Aquadro C.F."/>
            <person name="Ardell D.H."/>
            <person name="Arguello R."/>
            <person name="Artieri C.G."/>
            <person name="Barbash D.A."/>
            <person name="Barker D."/>
            <person name="Barsanti P."/>
            <person name="Batterham P."/>
            <person name="Batzoglou S."/>
            <person name="Begun D."/>
            <person name="Bhutkar A."/>
            <person name="Blanco E."/>
            <person name="Bosak S.A."/>
            <person name="Bradley R.K."/>
            <person name="Brand A.D."/>
            <person name="Brent M.R."/>
            <person name="Brooks A.N."/>
            <person name="Brown R.H."/>
            <person name="Butlin R.K."/>
            <person name="Caggese C."/>
            <person name="Calvi B.R."/>
            <person name="Bernardo de Carvalho A."/>
            <person name="Caspi A."/>
            <person name="Castrezana S."/>
            <person name="Celniker S.E."/>
            <person name="Chang J.L."/>
            <person name="Chapple C."/>
            <person name="Chatterji S."/>
            <person name="Chinwalla A."/>
            <person name="Civetta A."/>
            <person name="Clifton S.W."/>
            <person name="Comeron J.M."/>
            <person name="Costello J.C."/>
            <person name="Coyne J.A."/>
            <person name="Daub J."/>
            <person name="David R.G."/>
            <person name="Delcher A.L."/>
            <person name="Delehaunty K."/>
            <person name="Do C.B."/>
            <person name="Ebling H."/>
            <person name="Edwards K."/>
            <person name="Eickbush T."/>
            <person name="Evans J.D."/>
            <person name="Filipski A."/>
            <person name="Findeiss S."/>
            <person name="Freyhult E."/>
            <person name="Fulton L."/>
            <person name="Fulton R."/>
            <person name="Garcia A.C."/>
            <person name="Gardiner A."/>
            <person name="Garfield D.A."/>
            <person name="Garvin B.E."/>
            <person name="Gibson G."/>
            <person name="Gilbert D."/>
            <person name="Gnerre S."/>
            <person name="Godfrey J."/>
            <person name="Good R."/>
            <person name="Gotea V."/>
            <person name="Gravely B."/>
            <person name="Greenberg A.J."/>
            <person name="Griffiths-Jones S."/>
            <person name="Gross S."/>
            <person name="Guigo R."/>
            <person name="Gustafson E.A."/>
            <person name="Haerty W."/>
            <person name="Hahn M.W."/>
            <person name="Halligan D.L."/>
            <person name="Halpern A.L."/>
            <person name="Halter G.M."/>
            <person name="Han M.V."/>
            <person name="Heger A."/>
            <person name="Hillier L."/>
            <person name="Hinrichs A.S."/>
            <person name="Holmes I."/>
            <person name="Hoskins R.A."/>
            <person name="Hubisz M.J."/>
            <person name="Hultmark D."/>
            <person name="Huntley M.A."/>
            <person name="Jaffe D.B."/>
            <person name="Jagadeeshan S."/>
            <person name="Jeck W.R."/>
            <person name="Johnson J."/>
            <person name="Jones C.D."/>
            <person name="Jordan W.C."/>
            <person name="Karpen G.H."/>
            <person name="Kataoka E."/>
            <person name="Keightley P.D."/>
            <person name="Kheradpour P."/>
            <person name="Kirkness E.F."/>
            <person name="Koerich L.B."/>
            <person name="Kristiansen K."/>
            <person name="Kudrna D."/>
            <person name="Kulathinal R.J."/>
            <person name="Kumar S."/>
            <person name="Kwok R."/>
            <person name="Lander E."/>
            <person name="Langley C.H."/>
            <person name="Lapoint R."/>
            <person name="Lazzaro B.P."/>
            <person name="Lee S.J."/>
            <person name="Levesque L."/>
            <person name="Li R."/>
            <person name="Lin C.F."/>
            <person name="Lin M.F."/>
            <person name="Lindblad-Toh K."/>
            <person name="Llopart A."/>
            <person name="Long M."/>
            <person name="Low L."/>
            <person name="Lozovsky E."/>
            <person name="Lu J."/>
            <person name="Luo M."/>
            <person name="Machado C.A."/>
            <person name="Makalowski W."/>
            <person name="Marzo M."/>
            <person name="Matsuda M."/>
            <person name="Matzkin L."/>
            <person name="McAllister B."/>
            <person name="McBride C.S."/>
            <person name="McKernan B."/>
            <person name="McKernan K."/>
            <person name="Mendez-Lago M."/>
            <person name="Minx P."/>
            <person name="Mollenhauer M.U."/>
            <person name="Montooth K."/>
            <person name="Mount S.M."/>
            <person name="Mu X."/>
            <person name="Myers E."/>
            <person name="Negre B."/>
            <person name="Newfeld S."/>
            <person name="Nielsen R."/>
            <person name="Noor M.A."/>
            <person name="O'Grady P."/>
            <person name="Pachter L."/>
            <person name="Papaceit M."/>
            <person name="Parisi M.J."/>
            <person name="Parisi M."/>
            <person name="Parts L."/>
            <person name="Pedersen J.S."/>
            <person name="Pesole G."/>
            <person name="Phillippy A.M."/>
            <person name="Ponting C.P."/>
            <person name="Pop M."/>
            <person name="Porcelli D."/>
            <person name="Powell J.R."/>
            <person name="Prohaska S."/>
            <person name="Pruitt K."/>
            <person name="Puig M."/>
            <person name="Quesneville H."/>
            <person name="Ram K.R."/>
            <person name="Rand D."/>
            <person name="Rasmussen M.D."/>
            <person name="Reed L.K."/>
            <person name="Reenan R."/>
            <person name="Reily A."/>
            <person name="Remington K.A."/>
            <person name="Rieger T.T."/>
            <person name="Ritchie M.G."/>
            <person name="Robin C."/>
            <person name="Rogers Y.H."/>
            <person name="Rohde C."/>
            <person name="Rozas J."/>
            <person name="Rubenfield M.J."/>
            <person name="Ruiz A."/>
            <person name="Russo S."/>
            <person name="Salzberg S.L."/>
            <person name="Sanchez-Gracia A."/>
            <person name="Saranga D.J."/>
            <person name="Sato H."/>
            <person name="Schaeffer S.W."/>
            <person name="Schatz M.C."/>
            <person name="Schlenke T."/>
            <person name="Schwartz R."/>
            <person name="Segarra C."/>
            <person name="Singh R.S."/>
            <person name="Sirot L."/>
            <person name="Sirota M."/>
            <person name="Sisneros N.B."/>
            <person name="Smith C.D."/>
            <person name="Smith T.F."/>
            <person name="Spieth J."/>
            <person name="Stage D.E."/>
            <person name="Stark A."/>
            <person name="Stephan W."/>
            <person name="Strausberg R.L."/>
            <person name="Strempel S."/>
            <person name="Sturgill D."/>
            <person name="Sutton G."/>
            <person name="Sutton G.G."/>
            <person name="Tao W."/>
            <person name="Teichmann S."/>
            <person name="Tobari Y.N."/>
            <person name="Tomimura Y."/>
            <person name="Tsolas J.M."/>
            <person name="Valente V.L."/>
            <person name="Venter E."/>
            <person name="Venter J.C."/>
            <person name="Vicario S."/>
            <person name="Vieira F.G."/>
            <person name="Vilella A.J."/>
            <person name="Villasante A."/>
            <person name="Walenz B."/>
            <person name="Wang J."/>
            <person name="Wasserman M."/>
            <person name="Watts T."/>
            <person name="Wilson D."/>
            <person name="Wilson R.K."/>
            <person name="Wing R.A."/>
            <person name="Wolfner M.F."/>
            <person name="Wong A."/>
            <person name="Wong G.K."/>
            <person name="Wu C.I."/>
            <person name="Wu G."/>
            <person name="Yamamoto D."/>
            <person name="Yang H.P."/>
            <person name="Yang S.P."/>
            <person name="Yorke J.A."/>
            <person name="Yoshida K."/>
            <person name="Zdobnov E."/>
            <person name="Zhang P."/>
            <person name="Zhang Y."/>
            <person name="Zimin A.V."/>
            <person name="Baldwin J."/>
            <person name="Abdouelleil A."/>
            <person name="Abdulkadir J."/>
            <person name="Abebe A."/>
            <person name="Abera B."/>
            <person name="Abreu J."/>
            <person name="Acer S.C."/>
            <person name="Aftuck L."/>
            <person name="Alexander A."/>
            <person name="An P."/>
            <person name="Anderson E."/>
            <person name="Anderson S."/>
            <person name="Arachi H."/>
            <person name="Azer M."/>
            <person name="Bachantsang P."/>
            <person name="Barry A."/>
            <person name="Bayul T."/>
            <person name="Berlin A."/>
            <person name="Bessette D."/>
            <person name="Bloom T."/>
            <person name="Blye J."/>
            <person name="Boguslavskiy L."/>
            <person name="Bonnet C."/>
            <person name="Boukhgalter B."/>
            <person name="Bourzgui I."/>
            <person name="Brown A."/>
            <person name="Cahill P."/>
            <person name="Channer S."/>
            <person name="Cheshatsang Y."/>
            <person name="Chuda L."/>
            <person name="Citroen M."/>
            <person name="Collymore A."/>
            <person name="Cooke P."/>
            <person name="Costello M."/>
            <person name="D'Aco K."/>
            <person name="Daza R."/>
            <person name="De Haan G."/>
            <person name="DeGray S."/>
            <person name="DeMaso C."/>
            <person name="Dhargay N."/>
            <person name="Dooley K."/>
            <person name="Dooley E."/>
            <person name="Doricent M."/>
            <person name="Dorje P."/>
            <person name="Dorjee K."/>
            <person name="Dupes A."/>
            <person name="Elong R."/>
            <person name="Falk J."/>
            <person name="Farina A."/>
            <person name="Faro S."/>
            <person name="Ferguson D."/>
            <person name="Fisher S."/>
            <person name="Foley C.D."/>
            <person name="Franke A."/>
            <person name="Friedrich D."/>
            <person name="Gadbois L."/>
            <person name="Gearin G."/>
            <person name="Gearin C.R."/>
            <person name="Giannoukos G."/>
            <person name="Goode T."/>
            <person name="Graham J."/>
            <person name="Grandbois E."/>
            <person name="Grewal S."/>
            <person name="Gyaltsen K."/>
            <person name="Hafez N."/>
            <person name="Hagos B."/>
            <person name="Hall J."/>
            <person name="Henson C."/>
            <person name="Hollinger A."/>
            <person name="Honan T."/>
            <person name="Huard M.D."/>
            <person name="Hughes L."/>
            <person name="Hurhula B."/>
            <person name="Husby M.E."/>
            <person name="Kamat A."/>
            <person name="Kanga B."/>
            <person name="Kashin S."/>
            <person name="Khazanovich D."/>
            <person name="Kisner P."/>
            <person name="Lance K."/>
            <person name="Lara M."/>
            <person name="Lee W."/>
            <person name="Lennon N."/>
            <person name="Letendre F."/>
            <person name="LeVine R."/>
            <person name="Lipovsky A."/>
            <person name="Liu X."/>
            <person name="Liu J."/>
            <person name="Liu S."/>
            <person name="Lokyitsang T."/>
            <person name="Lokyitsang Y."/>
            <person name="Lubonja R."/>
            <person name="Lui A."/>
            <person name="MacDonald P."/>
            <person name="Magnisalis V."/>
            <person name="Maru K."/>
            <person name="Matthews C."/>
            <person name="McCusker W."/>
            <person name="McDonough S."/>
            <person name="Mehta T."/>
            <person name="Meldrim J."/>
            <person name="Meneus L."/>
            <person name="Mihai O."/>
            <person name="Mihalev A."/>
            <person name="Mihova T."/>
            <person name="Mittelman R."/>
            <person name="Mlenga V."/>
            <person name="Montmayeur A."/>
            <person name="Mulrain L."/>
            <person name="Navidi A."/>
            <person name="Naylor J."/>
            <person name="Negash T."/>
            <person name="Nguyen T."/>
            <person name="Nguyen N."/>
            <person name="Nicol R."/>
            <person name="Norbu C."/>
            <person name="Norbu N."/>
            <person name="Novod N."/>
            <person name="O'Neill B."/>
            <person name="Osman S."/>
            <person name="Markiewicz E."/>
            <person name="Oyono O.L."/>
            <person name="Patti C."/>
            <person name="Phunkhang P."/>
            <person name="Pierre F."/>
            <person name="Priest M."/>
            <person name="Raghuraman S."/>
            <person name="Rege F."/>
            <person name="Reyes R."/>
            <person name="Rise C."/>
            <person name="Rogov P."/>
            <person name="Ross K."/>
            <person name="Ryan E."/>
            <person name="Settipalli S."/>
            <person name="Shea T."/>
            <person name="Sherpa N."/>
            <person name="Shi L."/>
            <person name="Shih D."/>
            <person name="Sparrow T."/>
            <person name="Spaulding J."/>
            <person name="Stalker J."/>
            <person name="Stange-Thomann N."/>
            <person name="Stavropoulos S."/>
            <person name="Stone C."/>
            <person name="Strader C."/>
            <person name="Tesfaye S."/>
            <person name="Thomson T."/>
            <person name="Thoulutsang Y."/>
            <person name="Thoulutsang D."/>
            <person name="Topham K."/>
            <person name="Topping I."/>
            <person name="Tsamla T."/>
            <person name="Vassiliev H."/>
            <person name="Vo A."/>
            <person name="Wangchuk T."/>
            <person name="Wangdi T."/>
            <person name="Weiand M."/>
            <person name="Wilkinson J."/>
            <person name="Wilson A."/>
            <person name="Yadav S."/>
            <person name="Young G."/>
            <person name="Yu Q."/>
            <person name="Zembek L."/>
            <person name="Zhong D."/>
            <person name="Zimmer A."/>
            <person name="Zwirko Z."/>
            <person name="Jaffe D.B."/>
            <person name="Alvarez P."/>
            <person name="Brockman W."/>
            <person name="Butler J."/>
            <person name="Chin C."/>
            <person name="Gnerre S."/>
            <person name="Grabherr M."/>
            <person name="Kleber M."/>
            <person name="Mauceli E."/>
            <person name="MacCallum I."/>
        </authorList>
    </citation>
    <scope>NUCLEOTIDE SEQUENCE [LARGE SCALE GENOMIC DNA]</scope>
    <source>
        <strain evidence="4">Tucson 15287-2541.00</strain>
    </source>
</reference>
<dbReference type="SMR" id="B4JIS4"/>
<dbReference type="InParanoid" id="B4JIS4"/>
<evidence type="ECO:0000313" key="4">
    <source>
        <dbReference type="Proteomes" id="UP000001070"/>
    </source>
</evidence>
<keyword evidence="4" id="KW-1185">Reference proteome</keyword>
<evidence type="ECO:0000256" key="1">
    <source>
        <dbReference type="SAM" id="MobiDB-lite"/>
    </source>
</evidence>
<dbReference type="Proteomes" id="UP000001070">
    <property type="component" value="Unassembled WGS sequence"/>
</dbReference>
<dbReference type="EMBL" id="CH916370">
    <property type="protein sequence ID" value="EDW00521.1"/>
    <property type="molecule type" value="Genomic_DNA"/>
</dbReference>
<feature type="signal peptide" evidence="2">
    <location>
        <begin position="1"/>
        <end position="28"/>
    </location>
</feature>
<gene>
    <name evidence="3" type="primary">Dgri\GH12906</name>
    <name evidence="3" type="ORF">Dgri_GH12906</name>
</gene>
<dbReference type="OMA" id="QLRCHIL"/>
<dbReference type="eggNOG" id="ENOG502SWCG">
    <property type="taxonomic scope" value="Eukaryota"/>
</dbReference>
<dbReference type="STRING" id="7222.B4JIS4"/>
<dbReference type="HOGENOM" id="CLU_036850_0_0_1"/>
<protein>
    <submittedName>
        <fullName evidence="3">GH12906</fullName>
    </submittedName>
</protein>
<dbReference type="AlphaFoldDB" id="B4JIS4"/>
<feature type="region of interest" description="Disordered" evidence="1">
    <location>
        <begin position="221"/>
        <end position="253"/>
    </location>
</feature>